<dbReference type="OrthoDB" id="21416at2759"/>
<organism evidence="1 2">
    <name type="scientific">Aspergillus calidoustus</name>
    <dbReference type="NCBI Taxonomy" id="454130"/>
    <lineage>
        <taxon>Eukaryota</taxon>
        <taxon>Fungi</taxon>
        <taxon>Dikarya</taxon>
        <taxon>Ascomycota</taxon>
        <taxon>Pezizomycotina</taxon>
        <taxon>Eurotiomycetes</taxon>
        <taxon>Eurotiomycetidae</taxon>
        <taxon>Eurotiales</taxon>
        <taxon>Aspergillaceae</taxon>
        <taxon>Aspergillus</taxon>
        <taxon>Aspergillus subgen. Nidulantes</taxon>
    </lineage>
</organism>
<proteinExistence type="predicted"/>
<accession>A0A0U5FVI8</accession>
<evidence type="ECO:0000313" key="1">
    <source>
        <dbReference type="EMBL" id="CEL03331.1"/>
    </source>
</evidence>
<sequence length="87" mass="9998">METMYSQMLHDHSQVAGVPQERQLLILQLVTHASRPLRLLEIATVLDFLNKNEDRARHGDTENMTRMSCGPLLEILEDETFVTACFQ</sequence>
<keyword evidence="2" id="KW-1185">Reference proteome</keyword>
<reference evidence="2" key="1">
    <citation type="journal article" date="2016" name="Genome Announc.">
        <title>Draft genome sequences of fungus Aspergillus calidoustus.</title>
        <authorList>
            <person name="Horn F."/>
            <person name="Linde J."/>
            <person name="Mattern D.J."/>
            <person name="Walther G."/>
            <person name="Guthke R."/>
            <person name="Scherlach K."/>
            <person name="Martin K."/>
            <person name="Brakhage A.A."/>
            <person name="Petzke L."/>
            <person name="Valiante V."/>
        </authorList>
    </citation>
    <scope>NUCLEOTIDE SEQUENCE [LARGE SCALE GENOMIC DNA]</scope>
    <source>
        <strain evidence="2">SF006504</strain>
    </source>
</reference>
<evidence type="ECO:0000313" key="2">
    <source>
        <dbReference type="Proteomes" id="UP000054771"/>
    </source>
</evidence>
<protein>
    <submittedName>
        <fullName evidence="1">Uncharacterized protein</fullName>
    </submittedName>
</protein>
<gene>
    <name evidence="1" type="ORF">ASPCAL04487</name>
</gene>
<dbReference type="EMBL" id="CDMC01000003">
    <property type="protein sequence ID" value="CEL03331.1"/>
    <property type="molecule type" value="Genomic_DNA"/>
</dbReference>
<name>A0A0U5FVI8_ASPCI</name>
<dbReference type="Proteomes" id="UP000054771">
    <property type="component" value="Unassembled WGS sequence"/>
</dbReference>
<dbReference type="AlphaFoldDB" id="A0A0U5FVI8"/>
<dbReference type="STRING" id="454130.A0A0U5FVI8"/>